<comment type="cofactor">
    <cofactor evidence="1 10">
        <name>pyridoxal 5'-phosphate</name>
        <dbReference type="ChEBI" id="CHEBI:597326"/>
    </cofactor>
</comment>
<dbReference type="InterPro" id="IPR022653">
    <property type="entry name" value="De-COase2_pyr-phos_BS"/>
</dbReference>
<dbReference type="Pfam" id="PF00278">
    <property type="entry name" value="Orn_DAP_Arg_deC"/>
    <property type="match status" value="1"/>
</dbReference>
<dbReference type="GO" id="GO:0033387">
    <property type="term" value="P:putrescine biosynthetic process from arginine, via ornithine"/>
    <property type="evidence" value="ECO:0007669"/>
    <property type="project" value="TreeGrafter"/>
</dbReference>
<dbReference type="PRINTS" id="PR01179">
    <property type="entry name" value="ODADCRBXLASE"/>
</dbReference>
<dbReference type="InterPro" id="IPR000183">
    <property type="entry name" value="Orn/DAP/Arg_de-COase"/>
</dbReference>
<evidence type="ECO:0000313" key="14">
    <source>
        <dbReference type="EMBL" id="KAJ9607027.1"/>
    </source>
</evidence>
<evidence type="ECO:0000259" key="13">
    <source>
        <dbReference type="Pfam" id="PF02784"/>
    </source>
</evidence>
<sequence length="377" mass="41659">MPLQEVLMLARSRQQGVPIILKHPAAAVSAVSTFLTGFRGQTMYAVKANPCPDLLRTLWESGLRSFDVASIHEIRNVRSLLPYANLNFMNPIKSEQAIREAFTSHNVRCFSFDTATELRKILRVTGQDVAVTKTLTLCLRIQVESSHARLNMSRKFGATAGEAVTLLKAARMQAQILGICFHVGSQSMDPDAHRQGLIKADNIALEAGVKIDWMSVGGGFPVPYPGMNPPPPIHYFDVIHSTIAELPRLREAQLWCEPGRALSAEYNSIVARVEAVKKNSAYINNGLYGDLHDPARYNWPVDATLLCDLTDPGDLGDFSLYGPTCDDDDFIRGPIRLPKKIAPGDAIWFRNVGAYGTALRTKFNGCHVEDEEYFVTG</sequence>
<dbReference type="Gene3D" id="2.40.37.10">
    <property type="entry name" value="Lyase, Ornithine Decarboxylase, Chain A, domain 1"/>
    <property type="match status" value="1"/>
</dbReference>
<dbReference type="SUPFAM" id="SSF50621">
    <property type="entry name" value="Alanine racemase C-terminal domain-like"/>
    <property type="match status" value="1"/>
</dbReference>
<name>A0AA38X576_9EURO</name>
<dbReference type="PANTHER" id="PTHR11482:SF6">
    <property type="entry name" value="ORNITHINE DECARBOXYLASE 1-RELATED"/>
    <property type="match status" value="1"/>
</dbReference>
<comment type="subunit">
    <text evidence="8">Homodimer. Only the dimer is catalytically active, as the active sites are constructed of residues from both monomers.</text>
</comment>
<dbReference type="FunFam" id="3.20.20.10:FF:000008">
    <property type="entry name" value="Ornithine decarboxylase"/>
    <property type="match status" value="1"/>
</dbReference>
<feature type="modified residue" description="N6-(pyridoxal phosphate)lysine" evidence="10">
    <location>
        <position position="47"/>
    </location>
</feature>
<dbReference type="Gene3D" id="3.20.20.10">
    <property type="entry name" value="Alanine racemase"/>
    <property type="match status" value="1"/>
</dbReference>
<gene>
    <name evidence="14" type="ORF">H2200_008099</name>
</gene>
<evidence type="ECO:0000256" key="2">
    <source>
        <dbReference type="ARBA" id="ARBA00008872"/>
    </source>
</evidence>
<evidence type="ECO:0000256" key="7">
    <source>
        <dbReference type="ARBA" id="ARBA00034138"/>
    </source>
</evidence>
<dbReference type="AlphaFoldDB" id="A0AA38X576"/>
<evidence type="ECO:0000256" key="6">
    <source>
        <dbReference type="ARBA" id="ARBA00034115"/>
    </source>
</evidence>
<dbReference type="Proteomes" id="UP001172673">
    <property type="component" value="Unassembled WGS sequence"/>
</dbReference>
<keyword evidence="4 10" id="KW-0663">Pyridoxal phosphate</keyword>
<comment type="pathway">
    <text evidence="6">Amine and polyamine biosynthesis; putrescine biosynthesis via L-ornithine pathway; putrescine from L-ornithine: step 1/1.</text>
</comment>
<feature type="domain" description="Orn/DAP/Arg decarboxylase 2 N-terminal" evidence="13">
    <location>
        <begin position="39"/>
        <end position="264"/>
    </location>
</feature>
<comment type="caution">
    <text evidence="14">The sequence shown here is derived from an EMBL/GenBank/DDBJ whole genome shotgun (WGS) entry which is preliminary data.</text>
</comment>
<keyword evidence="3" id="KW-0210">Decarboxylase</keyword>
<comment type="catalytic activity">
    <reaction evidence="9">
        <text>L-ornithine + H(+) = putrescine + CO2</text>
        <dbReference type="Rhea" id="RHEA:22964"/>
        <dbReference type="ChEBI" id="CHEBI:15378"/>
        <dbReference type="ChEBI" id="CHEBI:16526"/>
        <dbReference type="ChEBI" id="CHEBI:46911"/>
        <dbReference type="ChEBI" id="CHEBI:326268"/>
        <dbReference type="EC" id="4.1.1.17"/>
    </reaction>
</comment>
<evidence type="ECO:0000256" key="9">
    <source>
        <dbReference type="ARBA" id="ARBA00049127"/>
    </source>
</evidence>
<accession>A0AA38X576</accession>
<dbReference type="Pfam" id="PF02784">
    <property type="entry name" value="Orn_Arg_deC_N"/>
    <property type="match status" value="1"/>
</dbReference>
<protein>
    <recommendedName>
        <fullName evidence="7">ornithine decarboxylase</fullName>
        <ecNumber evidence="7">4.1.1.17</ecNumber>
    </recommendedName>
</protein>
<dbReference type="InterPro" id="IPR029066">
    <property type="entry name" value="PLP-binding_barrel"/>
</dbReference>
<proteinExistence type="inferred from homology"/>
<feature type="active site" description="Proton donor" evidence="10">
    <location>
        <position position="325"/>
    </location>
</feature>
<dbReference type="GO" id="GO:0004586">
    <property type="term" value="F:ornithine decarboxylase activity"/>
    <property type="evidence" value="ECO:0007669"/>
    <property type="project" value="UniProtKB-EC"/>
</dbReference>
<evidence type="ECO:0000256" key="3">
    <source>
        <dbReference type="ARBA" id="ARBA00022793"/>
    </source>
</evidence>
<dbReference type="InterPro" id="IPR009006">
    <property type="entry name" value="Ala_racemase/Decarboxylase_C"/>
</dbReference>
<keyword evidence="5" id="KW-0456">Lyase</keyword>
<evidence type="ECO:0000256" key="1">
    <source>
        <dbReference type="ARBA" id="ARBA00001933"/>
    </source>
</evidence>
<dbReference type="PANTHER" id="PTHR11482">
    <property type="entry name" value="ARGININE/DIAMINOPIMELATE/ORNITHINE DECARBOXYLASE"/>
    <property type="match status" value="1"/>
</dbReference>
<reference evidence="14" key="1">
    <citation type="submission" date="2022-10" db="EMBL/GenBank/DDBJ databases">
        <title>Culturing micro-colonial fungi from biological soil crusts in the Mojave desert and describing Neophaeococcomyces mojavensis, and introducing the new genera and species Taxawa tesnikishii.</title>
        <authorList>
            <person name="Kurbessoian T."/>
            <person name="Stajich J.E."/>
        </authorList>
    </citation>
    <scope>NUCLEOTIDE SEQUENCE</scope>
    <source>
        <strain evidence="14">TK_41</strain>
    </source>
</reference>
<evidence type="ECO:0000256" key="8">
    <source>
        <dbReference type="ARBA" id="ARBA00046672"/>
    </source>
</evidence>
<dbReference type="SUPFAM" id="SSF51419">
    <property type="entry name" value="PLP-binding barrel"/>
    <property type="match status" value="1"/>
</dbReference>
<dbReference type="InterPro" id="IPR022643">
    <property type="entry name" value="De-COase2_C"/>
</dbReference>
<feature type="domain" description="Orn/DAP/Arg decarboxylase 2 C-terminal" evidence="12">
    <location>
        <begin position="269"/>
        <end position="353"/>
    </location>
</feature>
<evidence type="ECO:0000256" key="10">
    <source>
        <dbReference type="PIRSR" id="PIRSR600183-50"/>
    </source>
</evidence>
<dbReference type="EMBL" id="JAPDRK010000012">
    <property type="protein sequence ID" value="KAJ9607027.1"/>
    <property type="molecule type" value="Genomic_DNA"/>
</dbReference>
<dbReference type="InterPro" id="IPR022644">
    <property type="entry name" value="De-COase2_N"/>
</dbReference>
<evidence type="ECO:0000256" key="4">
    <source>
        <dbReference type="ARBA" id="ARBA00022898"/>
    </source>
</evidence>
<evidence type="ECO:0000259" key="12">
    <source>
        <dbReference type="Pfam" id="PF00278"/>
    </source>
</evidence>
<keyword evidence="15" id="KW-1185">Reference proteome</keyword>
<evidence type="ECO:0000313" key="15">
    <source>
        <dbReference type="Proteomes" id="UP001172673"/>
    </source>
</evidence>
<evidence type="ECO:0000256" key="11">
    <source>
        <dbReference type="RuleBase" id="RU003737"/>
    </source>
</evidence>
<dbReference type="PROSITE" id="PS00878">
    <property type="entry name" value="ODR_DC_2_1"/>
    <property type="match status" value="1"/>
</dbReference>
<dbReference type="EC" id="4.1.1.17" evidence="7"/>
<dbReference type="InterPro" id="IPR002433">
    <property type="entry name" value="Orn_de-COase"/>
</dbReference>
<evidence type="ECO:0000256" key="5">
    <source>
        <dbReference type="ARBA" id="ARBA00023239"/>
    </source>
</evidence>
<comment type="similarity">
    <text evidence="2 11">Belongs to the Orn/Lys/Arg decarboxylase class-II family.</text>
</comment>
<organism evidence="14 15">
    <name type="scientific">Cladophialophora chaetospira</name>
    <dbReference type="NCBI Taxonomy" id="386627"/>
    <lineage>
        <taxon>Eukaryota</taxon>
        <taxon>Fungi</taxon>
        <taxon>Dikarya</taxon>
        <taxon>Ascomycota</taxon>
        <taxon>Pezizomycotina</taxon>
        <taxon>Eurotiomycetes</taxon>
        <taxon>Chaetothyriomycetidae</taxon>
        <taxon>Chaetothyriales</taxon>
        <taxon>Herpotrichiellaceae</taxon>
        <taxon>Cladophialophora</taxon>
    </lineage>
</organism>
<dbReference type="GO" id="GO:0005737">
    <property type="term" value="C:cytoplasm"/>
    <property type="evidence" value="ECO:0007669"/>
    <property type="project" value="TreeGrafter"/>
</dbReference>